<name>X0VBJ7_9ZZZZ</name>
<dbReference type="InterPro" id="IPR006944">
    <property type="entry name" value="Phage/GTA_portal"/>
</dbReference>
<accession>X0VBJ7</accession>
<protein>
    <submittedName>
        <fullName evidence="1">Uncharacterized protein</fullName>
    </submittedName>
</protein>
<organism evidence="1">
    <name type="scientific">marine sediment metagenome</name>
    <dbReference type="NCBI Taxonomy" id="412755"/>
    <lineage>
        <taxon>unclassified sequences</taxon>
        <taxon>metagenomes</taxon>
        <taxon>ecological metagenomes</taxon>
    </lineage>
</organism>
<dbReference type="EMBL" id="BARS01010853">
    <property type="protein sequence ID" value="GAF97955.1"/>
    <property type="molecule type" value="Genomic_DNA"/>
</dbReference>
<evidence type="ECO:0000313" key="1">
    <source>
        <dbReference type="EMBL" id="GAF97955.1"/>
    </source>
</evidence>
<dbReference type="Pfam" id="PF04860">
    <property type="entry name" value="Phage_portal"/>
    <property type="match status" value="1"/>
</dbReference>
<reference evidence="1" key="1">
    <citation type="journal article" date="2014" name="Front. Microbiol.">
        <title>High frequency of phylogenetically diverse reductive dehalogenase-homologous genes in deep subseafloor sedimentary metagenomes.</title>
        <authorList>
            <person name="Kawai M."/>
            <person name="Futagami T."/>
            <person name="Toyoda A."/>
            <person name="Takaki Y."/>
            <person name="Nishi S."/>
            <person name="Hori S."/>
            <person name="Arai W."/>
            <person name="Tsubouchi T."/>
            <person name="Morono Y."/>
            <person name="Uchiyama I."/>
            <person name="Ito T."/>
            <person name="Fujiyama A."/>
            <person name="Inagaki F."/>
            <person name="Takami H."/>
        </authorList>
    </citation>
    <scope>NUCLEOTIDE SEQUENCE</scope>
    <source>
        <strain evidence="1">Expedition CK06-06</strain>
    </source>
</reference>
<sequence>MKFKIPFSKGKQLDLSLKSHSYNDSNSFITTGNFVGFGGFSSNNENNQGLINTGYASNVTVYSIIKKIASNAADVPKILIDATNPDEVEKITDGEVFEMLQRPAIYQGRQLSQNDYFETVITYLLSTGDVYQRGLTSIGFGDLWQQLEILPSGFTTPITGNSYLDGARGYQFTDKQKTFNIPLEEVLHTKYINPSDEGLQSLEGLSPLQAA</sequence>
<gene>
    <name evidence="1" type="ORF">S01H1_19960</name>
</gene>
<dbReference type="AlphaFoldDB" id="X0VBJ7"/>
<feature type="non-terminal residue" evidence="1">
    <location>
        <position position="211"/>
    </location>
</feature>
<proteinExistence type="predicted"/>
<comment type="caution">
    <text evidence="1">The sequence shown here is derived from an EMBL/GenBank/DDBJ whole genome shotgun (WGS) entry which is preliminary data.</text>
</comment>